<reference evidence="2 3" key="1">
    <citation type="submission" date="2018-02" db="EMBL/GenBank/DDBJ databases">
        <title>Classification genera of Pasteurellaceae by whole genome sequence comparison.</title>
        <authorList>
            <person name="Christensen H."/>
        </authorList>
    </citation>
    <scope>NUCLEOTIDE SEQUENCE [LARGE SCALE GENOMIC DNA]</scope>
    <source>
        <strain evidence="2 3">20186H4H1</strain>
    </source>
</reference>
<feature type="transmembrane region" description="Helical" evidence="1">
    <location>
        <begin position="21"/>
        <end position="42"/>
    </location>
</feature>
<dbReference type="Proteomes" id="UP000237229">
    <property type="component" value="Unassembled WGS sequence"/>
</dbReference>
<keyword evidence="1" id="KW-0812">Transmembrane</keyword>
<keyword evidence="1" id="KW-0472">Membrane</keyword>
<name>A0ABX4ZUH6_9PAST</name>
<comment type="caution">
    <text evidence="2">The sequence shown here is derived from an EMBL/GenBank/DDBJ whole genome shotgun (WGS) entry which is preliminary data.</text>
</comment>
<evidence type="ECO:0000256" key="1">
    <source>
        <dbReference type="SAM" id="Phobius"/>
    </source>
</evidence>
<proteinExistence type="predicted"/>
<accession>A0ABX4ZUH6</accession>
<keyword evidence="1" id="KW-1133">Transmembrane helix</keyword>
<gene>
    <name evidence="2" type="ORF">C3Z13_00355</name>
</gene>
<evidence type="ECO:0000313" key="3">
    <source>
        <dbReference type="Proteomes" id="UP000237229"/>
    </source>
</evidence>
<protein>
    <submittedName>
        <fullName evidence="2">Uncharacterized protein</fullName>
    </submittedName>
</protein>
<sequence length="59" mass="7088">MEKVTLSKSAKPIKEKNTLFAIIWISFLLILYVTWRFIIIFLKMNKTLLLFLVFYFLSV</sequence>
<evidence type="ECO:0000313" key="2">
    <source>
        <dbReference type="EMBL" id="POY43169.1"/>
    </source>
</evidence>
<keyword evidence="3" id="KW-1185">Reference proteome</keyword>
<organism evidence="2 3">
    <name type="scientific">Avibacterium endocarditidis</name>
    <dbReference type="NCBI Taxonomy" id="380674"/>
    <lineage>
        <taxon>Bacteria</taxon>
        <taxon>Pseudomonadati</taxon>
        <taxon>Pseudomonadota</taxon>
        <taxon>Gammaproteobacteria</taxon>
        <taxon>Pasteurellales</taxon>
        <taxon>Pasteurellaceae</taxon>
        <taxon>Avibacterium</taxon>
    </lineage>
</organism>
<dbReference type="EMBL" id="PQVI01000003">
    <property type="protein sequence ID" value="POY43169.1"/>
    <property type="molecule type" value="Genomic_DNA"/>
</dbReference>